<proteinExistence type="predicted"/>
<accession>A0A0D3IPY1</accession>
<organism evidence="1 2">
    <name type="scientific">Emiliania huxleyi (strain CCMP1516)</name>
    <dbReference type="NCBI Taxonomy" id="280463"/>
    <lineage>
        <taxon>Eukaryota</taxon>
        <taxon>Haptista</taxon>
        <taxon>Haptophyta</taxon>
        <taxon>Prymnesiophyceae</taxon>
        <taxon>Isochrysidales</taxon>
        <taxon>Noelaerhabdaceae</taxon>
        <taxon>Emiliania</taxon>
    </lineage>
</organism>
<dbReference type="RefSeq" id="XP_005765745.1">
    <property type="nucleotide sequence ID" value="XM_005765688.1"/>
</dbReference>
<sequence>MRATMGIDEERCEAATRVVRAAFSAYSERLESRPAGSVAAGEQLAKEDLAWASLAGILVVPPTYGGRRWFDEERGHSALMPRAEELPRGLRALCEELRDTAAGRHVLRVYAAHRM</sequence>
<reference evidence="2" key="1">
    <citation type="journal article" date="2013" name="Nature">
        <title>Pan genome of the phytoplankton Emiliania underpins its global distribution.</title>
        <authorList>
            <person name="Read B.A."/>
            <person name="Kegel J."/>
            <person name="Klute M.J."/>
            <person name="Kuo A."/>
            <person name="Lefebvre S.C."/>
            <person name="Maumus F."/>
            <person name="Mayer C."/>
            <person name="Miller J."/>
            <person name="Monier A."/>
            <person name="Salamov A."/>
            <person name="Young J."/>
            <person name="Aguilar M."/>
            <person name="Claverie J.M."/>
            <person name="Frickenhaus S."/>
            <person name="Gonzalez K."/>
            <person name="Herman E.K."/>
            <person name="Lin Y.C."/>
            <person name="Napier J."/>
            <person name="Ogata H."/>
            <person name="Sarno A.F."/>
            <person name="Shmutz J."/>
            <person name="Schroeder D."/>
            <person name="de Vargas C."/>
            <person name="Verret F."/>
            <person name="von Dassow P."/>
            <person name="Valentin K."/>
            <person name="Van de Peer Y."/>
            <person name="Wheeler G."/>
            <person name="Dacks J.B."/>
            <person name="Delwiche C.F."/>
            <person name="Dyhrman S.T."/>
            <person name="Glockner G."/>
            <person name="John U."/>
            <person name="Richards T."/>
            <person name="Worden A.Z."/>
            <person name="Zhang X."/>
            <person name="Grigoriev I.V."/>
            <person name="Allen A.E."/>
            <person name="Bidle K."/>
            <person name="Borodovsky M."/>
            <person name="Bowler C."/>
            <person name="Brownlee C."/>
            <person name="Cock J.M."/>
            <person name="Elias M."/>
            <person name="Gladyshev V.N."/>
            <person name="Groth M."/>
            <person name="Guda C."/>
            <person name="Hadaegh A."/>
            <person name="Iglesias-Rodriguez M.D."/>
            <person name="Jenkins J."/>
            <person name="Jones B.M."/>
            <person name="Lawson T."/>
            <person name="Leese F."/>
            <person name="Lindquist E."/>
            <person name="Lobanov A."/>
            <person name="Lomsadze A."/>
            <person name="Malik S.B."/>
            <person name="Marsh M.E."/>
            <person name="Mackinder L."/>
            <person name="Mock T."/>
            <person name="Mueller-Roeber B."/>
            <person name="Pagarete A."/>
            <person name="Parker M."/>
            <person name="Probert I."/>
            <person name="Quesneville H."/>
            <person name="Raines C."/>
            <person name="Rensing S.A."/>
            <person name="Riano-Pachon D.M."/>
            <person name="Richier S."/>
            <person name="Rokitta S."/>
            <person name="Shiraiwa Y."/>
            <person name="Soanes D.M."/>
            <person name="van der Giezen M."/>
            <person name="Wahlund T.M."/>
            <person name="Williams B."/>
            <person name="Wilson W."/>
            <person name="Wolfe G."/>
            <person name="Wurch L.L."/>
        </authorList>
    </citation>
    <scope>NUCLEOTIDE SEQUENCE</scope>
</reference>
<evidence type="ECO:0000313" key="1">
    <source>
        <dbReference type="EnsemblProtists" id="EOD13316"/>
    </source>
</evidence>
<name>A0A0D3IPY1_EMIH1</name>
<dbReference type="Proteomes" id="UP000013827">
    <property type="component" value="Unassembled WGS sequence"/>
</dbReference>
<reference evidence="1" key="2">
    <citation type="submission" date="2024-10" db="UniProtKB">
        <authorList>
            <consortium name="EnsemblProtists"/>
        </authorList>
    </citation>
    <scope>IDENTIFICATION</scope>
</reference>
<protein>
    <submittedName>
        <fullName evidence="1">Uncharacterized protein</fullName>
    </submittedName>
</protein>
<evidence type="ECO:0000313" key="2">
    <source>
        <dbReference type="Proteomes" id="UP000013827"/>
    </source>
</evidence>
<dbReference type="PaxDb" id="2903-EOD13316"/>
<dbReference type="KEGG" id="ehx:EMIHUDRAFT_256884"/>
<dbReference type="AlphaFoldDB" id="A0A0D3IPY1"/>
<keyword evidence="2" id="KW-1185">Reference proteome</keyword>
<dbReference type="GeneID" id="17259466"/>
<dbReference type="HOGENOM" id="CLU_2113566_0_0_1"/>
<dbReference type="EnsemblProtists" id="EOD13316">
    <property type="protein sequence ID" value="EOD13316"/>
    <property type="gene ID" value="EMIHUDRAFT_256884"/>
</dbReference>